<organism evidence="2 3">
    <name type="scientific">Lepidopterella palustris CBS 459.81</name>
    <dbReference type="NCBI Taxonomy" id="1314670"/>
    <lineage>
        <taxon>Eukaryota</taxon>
        <taxon>Fungi</taxon>
        <taxon>Dikarya</taxon>
        <taxon>Ascomycota</taxon>
        <taxon>Pezizomycotina</taxon>
        <taxon>Dothideomycetes</taxon>
        <taxon>Pleosporomycetidae</taxon>
        <taxon>Mytilinidiales</taxon>
        <taxon>Argynnaceae</taxon>
        <taxon>Lepidopterella</taxon>
    </lineage>
</organism>
<reference evidence="2 3" key="1">
    <citation type="journal article" date="2016" name="Nat. Commun.">
        <title>Ectomycorrhizal ecology is imprinted in the genome of the dominant symbiotic fungus Cenococcum geophilum.</title>
        <authorList>
            <consortium name="DOE Joint Genome Institute"/>
            <person name="Peter M."/>
            <person name="Kohler A."/>
            <person name="Ohm R.A."/>
            <person name="Kuo A."/>
            <person name="Krutzmann J."/>
            <person name="Morin E."/>
            <person name="Arend M."/>
            <person name="Barry K.W."/>
            <person name="Binder M."/>
            <person name="Choi C."/>
            <person name="Clum A."/>
            <person name="Copeland A."/>
            <person name="Grisel N."/>
            <person name="Haridas S."/>
            <person name="Kipfer T."/>
            <person name="LaButti K."/>
            <person name="Lindquist E."/>
            <person name="Lipzen A."/>
            <person name="Maire R."/>
            <person name="Meier B."/>
            <person name="Mihaltcheva S."/>
            <person name="Molinier V."/>
            <person name="Murat C."/>
            <person name="Poggeler S."/>
            <person name="Quandt C.A."/>
            <person name="Sperisen C."/>
            <person name="Tritt A."/>
            <person name="Tisserant E."/>
            <person name="Crous P.W."/>
            <person name="Henrissat B."/>
            <person name="Nehls U."/>
            <person name="Egli S."/>
            <person name="Spatafora J.W."/>
            <person name="Grigoriev I.V."/>
            <person name="Martin F.M."/>
        </authorList>
    </citation>
    <scope>NUCLEOTIDE SEQUENCE [LARGE SCALE GENOMIC DNA]</scope>
    <source>
        <strain evidence="2 3">CBS 459.81</strain>
    </source>
</reference>
<evidence type="ECO:0000256" key="1">
    <source>
        <dbReference type="SAM" id="SignalP"/>
    </source>
</evidence>
<evidence type="ECO:0000313" key="2">
    <source>
        <dbReference type="EMBL" id="OCK77862.1"/>
    </source>
</evidence>
<accession>A0A8E2E5S8</accession>
<protein>
    <recommendedName>
        <fullName evidence="4">Carbohydrate-binding-like protein</fullName>
    </recommendedName>
</protein>
<dbReference type="Proteomes" id="UP000250266">
    <property type="component" value="Unassembled WGS sequence"/>
</dbReference>
<evidence type="ECO:0000313" key="3">
    <source>
        <dbReference type="Proteomes" id="UP000250266"/>
    </source>
</evidence>
<dbReference type="PANTHER" id="PTHR36578">
    <property type="entry name" value="CHROMOSOME 15, WHOLE GENOME SHOTGUN SEQUENCE"/>
    <property type="match status" value="1"/>
</dbReference>
<feature type="non-terminal residue" evidence="2">
    <location>
        <position position="370"/>
    </location>
</feature>
<dbReference type="PANTHER" id="PTHR36578:SF1">
    <property type="entry name" value="APPLE DOMAIN-CONTAINING PROTEIN"/>
    <property type="match status" value="1"/>
</dbReference>
<keyword evidence="1" id="KW-0732">Signal</keyword>
<evidence type="ECO:0008006" key="4">
    <source>
        <dbReference type="Google" id="ProtNLM"/>
    </source>
</evidence>
<sequence length="370" mass="38552">MRSAVLFAAVFGLAAAAPQGFDIDAINALPTPSVLGPDIDAMSATVTYDPTTAAGAAAAAVTEVVSKRSPRRAALNKRTCPTEPGGVGPVPGDGSVAAYLASDSILAGAASSAPVPAGYTQSFSNLQGSTQEIGYITFTTLQTATYDPSQCAAFCDGVNFCLGFNIYFERDPMYTPGIDCPNPAPVTNIKCSVYGYPVVPETATNMGQWRGPEDTTGSAFHVVIAGSNGYIKNNPYPAPALQTNFTGPSALLPGAINAPVDPTTGKNTYLGMKIYNGGPFDPSQCAAACQAQTAYDARHPASDGTYMPCNFFNAYILSKNDVPQGTYCSFYSKSWDASYAKNTGYSSGGSFYAVSDSYTYTLTNLDPGKK</sequence>
<dbReference type="OrthoDB" id="271448at2759"/>
<name>A0A8E2E5S8_9PEZI</name>
<dbReference type="AlphaFoldDB" id="A0A8E2E5S8"/>
<feature type="signal peptide" evidence="1">
    <location>
        <begin position="1"/>
        <end position="16"/>
    </location>
</feature>
<dbReference type="EMBL" id="KV745096">
    <property type="protein sequence ID" value="OCK77862.1"/>
    <property type="molecule type" value="Genomic_DNA"/>
</dbReference>
<gene>
    <name evidence="2" type="ORF">K432DRAFT_333149</name>
</gene>
<feature type="chain" id="PRO_5034710636" description="Carbohydrate-binding-like protein" evidence="1">
    <location>
        <begin position="17"/>
        <end position="370"/>
    </location>
</feature>
<proteinExistence type="predicted"/>
<keyword evidence="3" id="KW-1185">Reference proteome</keyword>